<comment type="similarity">
    <text evidence="2">Belongs to the UPF0126 family.</text>
</comment>
<accession>A0ABQ1I6E0</accession>
<feature type="transmembrane region" description="Helical" evidence="7">
    <location>
        <begin position="6"/>
        <end position="25"/>
    </location>
</feature>
<evidence type="ECO:0000256" key="5">
    <source>
        <dbReference type="ARBA" id="ARBA00022989"/>
    </source>
</evidence>
<feature type="transmembrane region" description="Helical" evidence="7">
    <location>
        <begin position="66"/>
        <end position="84"/>
    </location>
</feature>
<keyword evidence="5 7" id="KW-1133">Transmembrane helix</keyword>
<dbReference type="PANTHER" id="PTHR30506:SF3">
    <property type="entry name" value="UPF0126 INNER MEMBRANE PROTEIN YADS-RELATED"/>
    <property type="match status" value="1"/>
</dbReference>
<dbReference type="RefSeq" id="WP_188407544.1">
    <property type="nucleotide sequence ID" value="NZ_BMDY01000023.1"/>
</dbReference>
<feature type="transmembrane region" description="Helical" evidence="7">
    <location>
        <begin position="32"/>
        <end position="54"/>
    </location>
</feature>
<evidence type="ECO:0000256" key="2">
    <source>
        <dbReference type="ARBA" id="ARBA00008193"/>
    </source>
</evidence>
<feature type="transmembrane region" description="Helical" evidence="7">
    <location>
        <begin position="91"/>
        <end position="109"/>
    </location>
</feature>
<evidence type="ECO:0000256" key="3">
    <source>
        <dbReference type="ARBA" id="ARBA00022475"/>
    </source>
</evidence>
<sequence>MANTIIYSLDLFGTAVFAISGVLVASRRKMDLFGALVLACVTAIGGGTIRDMALGANPVFWVENSLYIWVIVSASLLSILLLNNFPSPPRWLLPVADAIGMAVFMAIGAEKALAFGAPMIVAVVMGVVTACGGGMIRDVLANQVPLVLQREVYATACIAGGLVWVAALYLTPSAGFASSACIVTALLIRLVAIRYHLSLPKLSKNR</sequence>
<evidence type="ECO:0000256" key="6">
    <source>
        <dbReference type="ARBA" id="ARBA00023136"/>
    </source>
</evidence>
<keyword evidence="6 7" id="KW-0472">Membrane</keyword>
<keyword evidence="4 7" id="KW-0812">Transmembrane</keyword>
<feature type="domain" description="Glycine transporter" evidence="8">
    <location>
        <begin position="95"/>
        <end position="166"/>
    </location>
</feature>
<proteinExistence type="inferred from homology"/>
<protein>
    <submittedName>
        <fullName evidence="9">Membrane protein</fullName>
    </submittedName>
</protein>
<dbReference type="InterPro" id="IPR005115">
    <property type="entry name" value="Gly_transporter"/>
</dbReference>
<comment type="caution">
    <text evidence="9">The sequence shown here is derived from an EMBL/GenBank/DDBJ whole genome shotgun (WGS) entry which is preliminary data.</text>
</comment>
<feature type="transmembrane region" description="Helical" evidence="7">
    <location>
        <begin position="152"/>
        <end position="170"/>
    </location>
</feature>
<dbReference type="PANTHER" id="PTHR30506">
    <property type="entry name" value="INNER MEMBRANE PROTEIN"/>
    <property type="match status" value="1"/>
</dbReference>
<evidence type="ECO:0000313" key="9">
    <source>
        <dbReference type="EMBL" id="GGB16942.1"/>
    </source>
</evidence>
<evidence type="ECO:0000313" key="10">
    <source>
        <dbReference type="Proteomes" id="UP000651977"/>
    </source>
</evidence>
<evidence type="ECO:0000256" key="7">
    <source>
        <dbReference type="SAM" id="Phobius"/>
    </source>
</evidence>
<keyword evidence="3" id="KW-1003">Cell membrane</keyword>
<comment type="subcellular location">
    <subcellularLocation>
        <location evidence="1">Cell membrane</location>
        <topology evidence="1">Multi-pass membrane protein</topology>
    </subcellularLocation>
</comment>
<dbReference type="EMBL" id="BMDY01000023">
    <property type="protein sequence ID" value="GGB16942.1"/>
    <property type="molecule type" value="Genomic_DNA"/>
</dbReference>
<evidence type="ECO:0000256" key="1">
    <source>
        <dbReference type="ARBA" id="ARBA00004651"/>
    </source>
</evidence>
<feature type="transmembrane region" description="Helical" evidence="7">
    <location>
        <begin position="176"/>
        <end position="197"/>
    </location>
</feature>
<name>A0ABQ1I6E0_9ALTE</name>
<keyword evidence="10" id="KW-1185">Reference proteome</keyword>
<evidence type="ECO:0000256" key="4">
    <source>
        <dbReference type="ARBA" id="ARBA00022692"/>
    </source>
</evidence>
<feature type="transmembrane region" description="Helical" evidence="7">
    <location>
        <begin position="115"/>
        <end position="140"/>
    </location>
</feature>
<dbReference type="Proteomes" id="UP000651977">
    <property type="component" value="Unassembled WGS sequence"/>
</dbReference>
<dbReference type="Pfam" id="PF03458">
    <property type="entry name" value="Gly_transporter"/>
    <property type="match status" value="2"/>
</dbReference>
<reference evidence="10" key="1">
    <citation type="journal article" date="2019" name="Int. J. Syst. Evol. Microbiol.">
        <title>The Global Catalogue of Microorganisms (GCM) 10K type strain sequencing project: providing services to taxonomists for standard genome sequencing and annotation.</title>
        <authorList>
            <consortium name="The Broad Institute Genomics Platform"/>
            <consortium name="The Broad Institute Genome Sequencing Center for Infectious Disease"/>
            <person name="Wu L."/>
            <person name="Ma J."/>
        </authorList>
    </citation>
    <scope>NUCLEOTIDE SEQUENCE [LARGE SCALE GENOMIC DNA]</scope>
    <source>
        <strain evidence="10">CGMCC 1.10131</strain>
    </source>
</reference>
<gene>
    <name evidence="9" type="ORF">GCM10007414_32990</name>
</gene>
<organism evidence="9 10">
    <name type="scientific">Agarivorans gilvus</name>
    <dbReference type="NCBI Taxonomy" id="680279"/>
    <lineage>
        <taxon>Bacteria</taxon>
        <taxon>Pseudomonadati</taxon>
        <taxon>Pseudomonadota</taxon>
        <taxon>Gammaproteobacteria</taxon>
        <taxon>Alteromonadales</taxon>
        <taxon>Alteromonadaceae</taxon>
        <taxon>Agarivorans</taxon>
    </lineage>
</organism>
<feature type="domain" description="Glycine transporter" evidence="8">
    <location>
        <begin position="9"/>
        <end position="81"/>
    </location>
</feature>
<evidence type="ECO:0000259" key="8">
    <source>
        <dbReference type="Pfam" id="PF03458"/>
    </source>
</evidence>